<keyword evidence="4" id="KW-1185">Reference proteome</keyword>
<keyword evidence="2" id="KW-0732">Signal</keyword>
<name>A0A9P6UE69_9FUNG</name>
<evidence type="ECO:0000313" key="3">
    <source>
        <dbReference type="EMBL" id="KAG0279518.1"/>
    </source>
</evidence>
<feature type="chain" id="PRO_5040194871" evidence="2">
    <location>
        <begin position="19"/>
        <end position="194"/>
    </location>
</feature>
<dbReference type="EMBL" id="JAAAIN010004625">
    <property type="protein sequence ID" value="KAG0279518.1"/>
    <property type="molecule type" value="Genomic_DNA"/>
</dbReference>
<accession>A0A9P6UE69</accession>
<feature type="region of interest" description="Disordered" evidence="1">
    <location>
        <begin position="59"/>
        <end position="171"/>
    </location>
</feature>
<evidence type="ECO:0000313" key="4">
    <source>
        <dbReference type="Proteomes" id="UP000823405"/>
    </source>
</evidence>
<feature type="compositionally biased region" description="Polar residues" evidence="1">
    <location>
        <begin position="67"/>
        <end position="76"/>
    </location>
</feature>
<protein>
    <submittedName>
        <fullName evidence="3">Uncharacterized protein</fullName>
    </submittedName>
</protein>
<dbReference type="AlphaFoldDB" id="A0A9P6UE69"/>
<evidence type="ECO:0000256" key="1">
    <source>
        <dbReference type="SAM" id="MobiDB-lite"/>
    </source>
</evidence>
<sequence>MQTSTVLTFLAAIVLVQAAPFAPSIPFGGILEKRTPSVGNTNLVSGGYDVQSLSNNKYNLRKRCDPSPSSITTASRNVKRGGYNPWDPQSGYEGYGSNGDIKKRSEPCGIKGSTSKLNKRNGGYDPKSPQDGNGGKNDGGYGDDLKKRSSRSSSNSLRKREGKLDPVDPFEVAMAHGDADLKKREKEAVMGLES</sequence>
<organism evidence="3 4">
    <name type="scientific">Linnemannia gamsii</name>
    <dbReference type="NCBI Taxonomy" id="64522"/>
    <lineage>
        <taxon>Eukaryota</taxon>
        <taxon>Fungi</taxon>
        <taxon>Fungi incertae sedis</taxon>
        <taxon>Mucoromycota</taxon>
        <taxon>Mortierellomycotina</taxon>
        <taxon>Mortierellomycetes</taxon>
        <taxon>Mortierellales</taxon>
        <taxon>Mortierellaceae</taxon>
        <taxon>Linnemannia</taxon>
    </lineage>
</organism>
<comment type="caution">
    <text evidence="3">The sequence shown here is derived from an EMBL/GenBank/DDBJ whole genome shotgun (WGS) entry which is preliminary data.</text>
</comment>
<reference evidence="3" key="1">
    <citation type="journal article" date="2020" name="Fungal Divers.">
        <title>Resolving the Mortierellaceae phylogeny through synthesis of multi-gene phylogenetics and phylogenomics.</title>
        <authorList>
            <person name="Vandepol N."/>
            <person name="Liber J."/>
            <person name="Desiro A."/>
            <person name="Na H."/>
            <person name="Kennedy M."/>
            <person name="Barry K."/>
            <person name="Grigoriev I.V."/>
            <person name="Miller A.N."/>
            <person name="O'Donnell K."/>
            <person name="Stajich J.E."/>
            <person name="Bonito G."/>
        </authorList>
    </citation>
    <scope>NUCLEOTIDE SEQUENCE</scope>
    <source>
        <strain evidence="3">NVP60</strain>
    </source>
</reference>
<gene>
    <name evidence="3" type="ORF">BGZ97_009564</name>
</gene>
<feature type="signal peptide" evidence="2">
    <location>
        <begin position="1"/>
        <end position="18"/>
    </location>
</feature>
<proteinExistence type="predicted"/>
<feature type="compositionally biased region" description="Gly residues" evidence="1">
    <location>
        <begin position="132"/>
        <end position="142"/>
    </location>
</feature>
<evidence type="ECO:0000256" key="2">
    <source>
        <dbReference type="SAM" id="SignalP"/>
    </source>
</evidence>
<dbReference type="OrthoDB" id="2442354at2759"/>
<dbReference type="Proteomes" id="UP000823405">
    <property type="component" value="Unassembled WGS sequence"/>
</dbReference>